<dbReference type="Proteomes" id="UP000002007">
    <property type="component" value="Chromosome"/>
</dbReference>
<sequence>MLLSMFISALVVSAIATAGLAAGTAGQFSIPHDQMNMDLPGFSSGHHH</sequence>
<dbReference type="KEGG" id="rsa:RSal33209_0542"/>
<reference evidence="3" key="1">
    <citation type="journal article" date="2008" name="J. Bacteriol.">
        <title>Genome sequence of the fish pathogen Renibacterium salmoninarum suggests reductive evolution away from an environmental Arthrobacter ancestor.</title>
        <authorList>
            <person name="Wiens G.D."/>
            <person name="Rockey D.D."/>
            <person name="Wu Z."/>
            <person name="Chang J."/>
            <person name="Levy R."/>
            <person name="Crane S."/>
            <person name="Chen D.S."/>
            <person name="Capri G.R."/>
            <person name="Burnett J.R."/>
            <person name="Sudheesh P.S."/>
            <person name="Schipma M.J."/>
            <person name="Burd H."/>
            <person name="Bhattacharyya A."/>
            <person name="Rhodes L.D."/>
            <person name="Kaul R."/>
            <person name="Strom M.S."/>
        </authorList>
    </citation>
    <scope>NUCLEOTIDE SEQUENCE [LARGE SCALE GENOMIC DNA]</scope>
    <source>
        <strain evidence="3">ATCC 33209 / DSM 20767 / JCM 11484 / NBRC 15589 / NCIMB 2235</strain>
    </source>
</reference>
<feature type="chain" id="PRO_5039328531" evidence="1">
    <location>
        <begin position="19"/>
        <end position="48"/>
    </location>
</feature>
<keyword evidence="3" id="KW-1185">Reference proteome</keyword>
<dbReference type="HOGENOM" id="CLU_3157048_0_0_11"/>
<protein>
    <submittedName>
        <fullName evidence="2">Uncharacterized protein</fullName>
    </submittedName>
</protein>
<evidence type="ECO:0000313" key="3">
    <source>
        <dbReference type="Proteomes" id="UP000002007"/>
    </source>
</evidence>
<evidence type="ECO:0000256" key="1">
    <source>
        <dbReference type="SAM" id="SignalP"/>
    </source>
</evidence>
<gene>
    <name evidence="2" type="ordered locus">RSal33209_0542</name>
</gene>
<accession>A9WL22</accession>
<keyword evidence="1" id="KW-0732">Signal</keyword>
<feature type="signal peptide" evidence="1">
    <location>
        <begin position="1"/>
        <end position="18"/>
    </location>
</feature>
<dbReference type="EMBL" id="CP000910">
    <property type="protein sequence ID" value="ABY22291.1"/>
    <property type="molecule type" value="Genomic_DNA"/>
</dbReference>
<dbReference type="AlphaFoldDB" id="A9WL22"/>
<dbReference type="STRING" id="288705.RSal33209_0542"/>
<proteinExistence type="predicted"/>
<name>A9WL22_RENSM</name>
<organism evidence="2 3">
    <name type="scientific">Renibacterium salmoninarum (strain ATCC 33209 / DSM 20767 / JCM 11484 / NBRC 15589 / NCIMB 2235)</name>
    <dbReference type="NCBI Taxonomy" id="288705"/>
    <lineage>
        <taxon>Bacteria</taxon>
        <taxon>Bacillati</taxon>
        <taxon>Actinomycetota</taxon>
        <taxon>Actinomycetes</taxon>
        <taxon>Micrococcales</taxon>
        <taxon>Micrococcaceae</taxon>
        <taxon>Renibacterium</taxon>
    </lineage>
</organism>
<evidence type="ECO:0000313" key="2">
    <source>
        <dbReference type="EMBL" id="ABY22291.1"/>
    </source>
</evidence>